<accession>A0A2P7AVM1</accession>
<evidence type="ECO:0000313" key="1">
    <source>
        <dbReference type="EMBL" id="PSH58259.1"/>
    </source>
</evidence>
<comment type="caution">
    <text evidence="1">The sequence shown here is derived from an EMBL/GenBank/DDBJ whole genome shotgun (WGS) entry which is preliminary data.</text>
</comment>
<evidence type="ECO:0000313" key="2">
    <source>
        <dbReference type="Proteomes" id="UP000241158"/>
    </source>
</evidence>
<proteinExistence type="predicted"/>
<keyword evidence="2" id="KW-1185">Reference proteome</keyword>
<protein>
    <submittedName>
        <fullName evidence="1">Uncharacterized protein</fullName>
    </submittedName>
</protein>
<dbReference type="OrthoDB" id="8117198at2"/>
<sequence length="111" mass="11921">MNGRPVERADEASGQFLQSIVAGTEAGSTASAGGRRQSIVSPVEAAKQRIAAARLAADNSLDRAKAAPKPHEITNPAFVALFDAHQRDRERLFEAMRALEALQSSSHSRLR</sequence>
<dbReference type="Proteomes" id="UP000241158">
    <property type="component" value="Unassembled WGS sequence"/>
</dbReference>
<gene>
    <name evidence="1" type="ORF">CU100_11590</name>
</gene>
<reference evidence="2" key="1">
    <citation type="submission" date="2017-11" db="EMBL/GenBank/DDBJ databases">
        <authorList>
            <person name="Kuznetsova I."/>
            <person name="Sazanova A."/>
            <person name="Chirak E."/>
            <person name="Safronova V."/>
            <person name="Willems A."/>
        </authorList>
    </citation>
    <scope>NUCLEOTIDE SEQUENCE [LARGE SCALE GENOMIC DNA]</scope>
    <source>
        <strain evidence="2">PEPV15</strain>
    </source>
</reference>
<organism evidence="1 2">
    <name type="scientific">Phyllobacterium endophyticum</name>
    <dbReference type="NCBI Taxonomy" id="1149773"/>
    <lineage>
        <taxon>Bacteria</taxon>
        <taxon>Pseudomonadati</taxon>
        <taxon>Pseudomonadota</taxon>
        <taxon>Alphaproteobacteria</taxon>
        <taxon>Hyphomicrobiales</taxon>
        <taxon>Phyllobacteriaceae</taxon>
        <taxon>Phyllobacterium</taxon>
    </lineage>
</organism>
<dbReference type="EMBL" id="PGGN01000002">
    <property type="protein sequence ID" value="PSH58259.1"/>
    <property type="molecule type" value="Genomic_DNA"/>
</dbReference>
<name>A0A2P7AVM1_9HYPH</name>
<dbReference type="RefSeq" id="WP_106716712.1">
    <property type="nucleotide sequence ID" value="NZ_JACHXT010000001.1"/>
</dbReference>
<dbReference type="AlphaFoldDB" id="A0A2P7AVM1"/>